<evidence type="ECO:0000313" key="2">
    <source>
        <dbReference type="Proteomes" id="UP000645007"/>
    </source>
</evidence>
<dbReference type="Proteomes" id="UP000645007">
    <property type="component" value="Unassembled WGS sequence"/>
</dbReference>
<organism evidence="1 2">
    <name type="scientific">Limosilactobacillus urinaemulieris</name>
    <dbReference type="NCBI Taxonomy" id="2742600"/>
    <lineage>
        <taxon>Bacteria</taxon>
        <taxon>Bacillati</taxon>
        <taxon>Bacillota</taxon>
        <taxon>Bacilli</taxon>
        <taxon>Lactobacillales</taxon>
        <taxon>Lactobacillaceae</taxon>
        <taxon>Limosilactobacillus</taxon>
    </lineage>
</organism>
<evidence type="ECO:0000313" key="1">
    <source>
        <dbReference type="EMBL" id="MBD8084922.1"/>
    </source>
</evidence>
<comment type="caution">
    <text evidence="1">The sequence shown here is derived from an EMBL/GenBank/DDBJ whole genome shotgun (WGS) entry which is preliminary data.</text>
</comment>
<name>A0ABR8ZHZ2_9LACO</name>
<reference evidence="1 2" key="1">
    <citation type="submission" date="2020-06" db="EMBL/GenBank/DDBJ databases">
        <title>Limosilactobacillus sp. nov.</title>
        <authorList>
            <person name="Ksiezarek M."/>
            <person name="Goncalves Ribeiro T."/>
            <person name="Rocha J."/>
            <person name="Grosso F."/>
            <person name="Peixe L."/>
        </authorList>
    </citation>
    <scope>NUCLEOTIDE SEQUENCE [LARGE SCALE GENOMIC DNA]</scope>
    <source>
        <strain evidence="2">c9Ua_26_M</strain>
    </source>
</reference>
<proteinExistence type="predicted"/>
<keyword evidence="2" id="KW-1185">Reference proteome</keyword>
<sequence length="146" mass="17270">MKIKSNNFNSPSFPKETKIKPHHTSRFAFNFSFLTKESKYNLDSRGNTIDNRVRLKLLERIYQLSQEDIVRILGLNKKQGLEKIPEEKVRLRIHSDFKSSNRYKECEDDYWVFRLGNLGRIIGKKNSNIFYVMSIDASFDQYDHGS</sequence>
<dbReference type="RefSeq" id="WP_191910749.1">
    <property type="nucleotide sequence ID" value="NZ_JABUXR010000002.1"/>
</dbReference>
<gene>
    <name evidence="1" type="ORF">HUK45_01355</name>
</gene>
<accession>A0ABR8ZHZ2</accession>
<protein>
    <submittedName>
        <fullName evidence="1">Uncharacterized protein</fullName>
    </submittedName>
</protein>
<dbReference type="EMBL" id="JABUXR010000002">
    <property type="protein sequence ID" value="MBD8084922.1"/>
    <property type="molecule type" value="Genomic_DNA"/>
</dbReference>